<dbReference type="Proteomes" id="UP001225378">
    <property type="component" value="Chromosome"/>
</dbReference>
<dbReference type="GO" id="GO:0016020">
    <property type="term" value="C:membrane"/>
    <property type="evidence" value="ECO:0007669"/>
    <property type="project" value="InterPro"/>
</dbReference>
<protein>
    <submittedName>
        <fullName evidence="3">C39 family peptidase</fullName>
    </submittedName>
</protein>
<dbReference type="EMBL" id="CP157743">
    <property type="protein sequence ID" value="XBS19631.1"/>
    <property type="molecule type" value="Genomic_DNA"/>
</dbReference>
<feature type="signal peptide" evidence="1">
    <location>
        <begin position="1"/>
        <end position="20"/>
    </location>
</feature>
<dbReference type="GO" id="GO:0006508">
    <property type="term" value="P:proteolysis"/>
    <property type="evidence" value="ECO:0007669"/>
    <property type="project" value="InterPro"/>
</dbReference>
<dbReference type="RefSeq" id="WP_305907626.1">
    <property type="nucleotide sequence ID" value="NZ_CP157743.1"/>
</dbReference>
<evidence type="ECO:0000313" key="3">
    <source>
        <dbReference type="EMBL" id="XBS19631.1"/>
    </source>
</evidence>
<dbReference type="GO" id="GO:0005524">
    <property type="term" value="F:ATP binding"/>
    <property type="evidence" value="ECO:0007669"/>
    <property type="project" value="InterPro"/>
</dbReference>
<dbReference type="PROSITE" id="PS50990">
    <property type="entry name" value="PEPTIDASE_C39"/>
    <property type="match status" value="1"/>
</dbReference>
<feature type="chain" id="PRO_5043672266" evidence="1">
    <location>
        <begin position="21"/>
        <end position="230"/>
    </location>
</feature>
<reference evidence="3 4" key="1">
    <citation type="journal article" date="2024" name="Microbiology">
        <title>Methylomarinum rosea sp. nov., a novel halophilic methanotrophic bacterium from the hypersaline Lake Elton.</title>
        <authorList>
            <person name="Suleimanov R.Z."/>
            <person name="Oshkin I.Y."/>
            <person name="Danilova O.V."/>
            <person name="Suzina N.E."/>
            <person name="Dedysh S.N."/>
        </authorList>
    </citation>
    <scope>NUCLEOTIDE SEQUENCE [LARGE SCALE GENOMIC DNA]</scope>
    <source>
        <strain evidence="3 4">Ch1-1</strain>
    </source>
</reference>
<keyword evidence="1" id="KW-0732">Signal</keyword>
<dbReference type="InterPro" id="IPR005074">
    <property type="entry name" value="Peptidase_C39"/>
</dbReference>
<accession>A0AAU7NSK2</accession>
<dbReference type="CDD" id="cd02423">
    <property type="entry name" value="Peptidase_C39G"/>
    <property type="match status" value="1"/>
</dbReference>
<proteinExistence type="predicted"/>
<dbReference type="Pfam" id="PF03412">
    <property type="entry name" value="Peptidase_C39"/>
    <property type="match status" value="1"/>
</dbReference>
<feature type="domain" description="Peptidase C39" evidence="2">
    <location>
        <begin position="52"/>
        <end position="182"/>
    </location>
</feature>
<dbReference type="GO" id="GO:0008233">
    <property type="term" value="F:peptidase activity"/>
    <property type="evidence" value="ECO:0007669"/>
    <property type="project" value="InterPro"/>
</dbReference>
<sequence length="230" mass="25865">MKHLILAYVLAVLPVMPACAGSIALNGIAGGGNYNVSVTSFKERLFKTVYRQQFDFSCGSAALASLLTFHYEDNVNEQHVFLDMYRHGDQEKIKKLGFSLLDMKLYLERKGYSSDGFRINLDQLTKANVPAITIINNNGYMHFVLIKGVSDTEVLVGDPAVGVKAIDRDKFSEIWNHRILFLIHDKQELAANHFQDRREWALRVKAPLGTAVDRSSLADFNLLQPGNFDL</sequence>
<dbReference type="AlphaFoldDB" id="A0AAU7NSK2"/>
<dbReference type="KEGG" id="mech:Q9L42_014865"/>
<evidence type="ECO:0000313" key="4">
    <source>
        <dbReference type="Proteomes" id="UP001225378"/>
    </source>
</evidence>
<keyword evidence="4" id="KW-1185">Reference proteome</keyword>
<gene>
    <name evidence="3" type="ORF">Q9L42_014865</name>
</gene>
<name>A0AAU7NSK2_9GAMM</name>
<evidence type="ECO:0000256" key="1">
    <source>
        <dbReference type="SAM" id="SignalP"/>
    </source>
</evidence>
<evidence type="ECO:0000259" key="2">
    <source>
        <dbReference type="PROSITE" id="PS50990"/>
    </source>
</evidence>
<organism evidence="3 4">
    <name type="scientific">Methylomarinum roseum</name>
    <dbReference type="NCBI Taxonomy" id="3067653"/>
    <lineage>
        <taxon>Bacteria</taxon>
        <taxon>Pseudomonadati</taxon>
        <taxon>Pseudomonadota</taxon>
        <taxon>Gammaproteobacteria</taxon>
        <taxon>Methylococcales</taxon>
        <taxon>Methylococcaceae</taxon>
        <taxon>Methylomarinum</taxon>
    </lineage>
</organism>
<dbReference type="Gene3D" id="3.90.70.10">
    <property type="entry name" value="Cysteine proteinases"/>
    <property type="match status" value="1"/>
</dbReference>